<evidence type="ECO:0000256" key="3">
    <source>
        <dbReference type="ARBA" id="ARBA00022840"/>
    </source>
</evidence>
<dbReference type="InterPro" id="IPR006075">
    <property type="entry name" value="Asn/Gln-tRNA_Trfase_suB/E_cat"/>
</dbReference>
<accession>A0A0J9TNG3</accession>
<evidence type="ECO:0000313" key="7">
    <source>
        <dbReference type="Proteomes" id="UP000053239"/>
    </source>
</evidence>
<proteinExistence type="predicted"/>
<evidence type="ECO:0000256" key="4">
    <source>
        <dbReference type="ARBA" id="ARBA00022917"/>
    </source>
</evidence>
<keyword evidence="2" id="KW-0547">Nucleotide-binding</keyword>
<name>A0A0J9TNG3_PLAVI</name>
<dbReference type="Pfam" id="PF02934">
    <property type="entry name" value="GatB_N"/>
    <property type="match status" value="1"/>
</dbReference>
<dbReference type="AlphaFoldDB" id="A0A0J9TNG3"/>
<dbReference type="GO" id="GO:0050567">
    <property type="term" value="F:glutaminyl-tRNA synthase (glutamine-hydrolyzing) activity"/>
    <property type="evidence" value="ECO:0007669"/>
    <property type="project" value="TreeGrafter"/>
</dbReference>
<evidence type="ECO:0000259" key="5">
    <source>
        <dbReference type="Pfam" id="PF02934"/>
    </source>
</evidence>
<dbReference type="GO" id="GO:0005739">
    <property type="term" value="C:mitochondrion"/>
    <property type="evidence" value="ECO:0007669"/>
    <property type="project" value="TreeGrafter"/>
</dbReference>
<keyword evidence="4" id="KW-0648">Protein biosynthesis</keyword>
<keyword evidence="3" id="KW-0067">ATP-binding</keyword>
<dbReference type="GO" id="GO:0030956">
    <property type="term" value="C:glutamyl-tRNA(Gln) amidotransferase complex"/>
    <property type="evidence" value="ECO:0007669"/>
    <property type="project" value="TreeGrafter"/>
</dbReference>
<dbReference type="Proteomes" id="UP000053239">
    <property type="component" value="Unassembled WGS sequence"/>
</dbReference>
<keyword evidence="1" id="KW-0436">Ligase</keyword>
<evidence type="ECO:0000313" key="6">
    <source>
        <dbReference type="EMBL" id="KMZ96292.1"/>
    </source>
</evidence>
<organism evidence="6 7">
    <name type="scientific">Plasmodium vivax North Korean</name>
    <dbReference type="NCBI Taxonomy" id="1035514"/>
    <lineage>
        <taxon>Eukaryota</taxon>
        <taxon>Sar</taxon>
        <taxon>Alveolata</taxon>
        <taxon>Apicomplexa</taxon>
        <taxon>Aconoidasida</taxon>
        <taxon>Haemosporida</taxon>
        <taxon>Plasmodiidae</taxon>
        <taxon>Plasmodium</taxon>
        <taxon>Plasmodium (Plasmodium)</taxon>
    </lineage>
</organism>
<dbReference type="SUPFAM" id="SSF55931">
    <property type="entry name" value="Glutamine synthetase/guanido kinase"/>
    <property type="match status" value="1"/>
</dbReference>
<dbReference type="InterPro" id="IPR017959">
    <property type="entry name" value="Asn/Gln-tRNA_amidoTrfase_suB/E"/>
</dbReference>
<dbReference type="EMBL" id="KQ235637">
    <property type="protein sequence ID" value="KMZ96292.1"/>
    <property type="molecule type" value="Genomic_DNA"/>
</dbReference>
<dbReference type="GO" id="GO:0070681">
    <property type="term" value="P:glutaminyl-tRNAGln biosynthesis via transamidation"/>
    <property type="evidence" value="ECO:0007669"/>
    <property type="project" value="TreeGrafter"/>
</dbReference>
<dbReference type="InterPro" id="IPR014746">
    <property type="entry name" value="Gln_synth/guanido_kin_cat_dom"/>
</dbReference>
<dbReference type="PANTHER" id="PTHR11659:SF0">
    <property type="entry name" value="GLUTAMYL-TRNA(GLN) AMIDOTRANSFERASE SUBUNIT B, MITOCHONDRIAL"/>
    <property type="match status" value="1"/>
</dbReference>
<gene>
    <name evidence="6" type="ORF">PVNG_02430</name>
</gene>
<sequence length="167" mass="18826">MDTNDFLHEQYFLKIGLEIHVELPIKNKSFSLEKREGVSITSLGYLGTLPQVNTEAIRMGLRVARALNSKLASEVTFERKAYLYFDLPRGYQISQYLNPIGRNGYIFLPQTLKKIPIRSVVIEEDTAAHSGESEGYTISTKRLGVPLIEIVTEPVFKSSEEAVECAK</sequence>
<feature type="domain" description="Aspartyl/Glutamyl-tRNA(Gln) amidotransferase subunit B/E catalytic" evidence="5">
    <location>
        <begin position="14"/>
        <end position="166"/>
    </location>
</feature>
<evidence type="ECO:0000256" key="2">
    <source>
        <dbReference type="ARBA" id="ARBA00022741"/>
    </source>
</evidence>
<protein>
    <recommendedName>
        <fullName evidence="5">Aspartyl/Glutamyl-tRNA(Gln) amidotransferase subunit B/E catalytic domain-containing protein</fullName>
    </recommendedName>
</protein>
<reference evidence="6 7" key="1">
    <citation type="submission" date="2011-09" db="EMBL/GenBank/DDBJ databases">
        <title>The Genome Sequence of Plasmodium vivax North Korean.</title>
        <authorList>
            <consortium name="The Broad Institute Genome Sequencing Platform"/>
            <consortium name="The Broad Institute Genome Sequencing Center for Infectious Disease"/>
            <person name="Neafsey D."/>
            <person name="Carlton J."/>
            <person name="Barnwell J."/>
            <person name="Collins W."/>
            <person name="Escalante A."/>
            <person name="Mullikin J."/>
            <person name="Saul A."/>
            <person name="Guigo R."/>
            <person name="Camara F."/>
            <person name="Young S.K."/>
            <person name="Zeng Q."/>
            <person name="Gargeya S."/>
            <person name="Fitzgerald M."/>
            <person name="Haas B."/>
            <person name="Abouelleil A."/>
            <person name="Alvarado L."/>
            <person name="Arachchi H.M."/>
            <person name="Berlin A."/>
            <person name="Brown A."/>
            <person name="Chapman S.B."/>
            <person name="Chen Z."/>
            <person name="Dunbar C."/>
            <person name="Freedman E."/>
            <person name="Gearin G."/>
            <person name="Gellesch M."/>
            <person name="Goldberg J."/>
            <person name="Griggs A."/>
            <person name="Gujja S."/>
            <person name="Heiman D."/>
            <person name="Howarth C."/>
            <person name="Larson L."/>
            <person name="Lui A."/>
            <person name="MacDonald P.J.P."/>
            <person name="Montmayeur A."/>
            <person name="Murphy C."/>
            <person name="Neiman D."/>
            <person name="Pearson M."/>
            <person name="Priest M."/>
            <person name="Roberts A."/>
            <person name="Saif S."/>
            <person name="Shea T."/>
            <person name="Shenoy N."/>
            <person name="Sisk P."/>
            <person name="Stolte C."/>
            <person name="Sykes S."/>
            <person name="Wortman J."/>
            <person name="Nusbaum C."/>
            <person name="Birren B."/>
        </authorList>
    </citation>
    <scope>NUCLEOTIDE SEQUENCE [LARGE SCALE GENOMIC DNA]</scope>
    <source>
        <strain evidence="6 7">North Korean</strain>
    </source>
</reference>
<evidence type="ECO:0000256" key="1">
    <source>
        <dbReference type="ARBA" id="ARBA00022598"/>
    </source>
</evidence>
<dbReference type="GO" id="GO:0032543">
    <property type="term" value="P:mitochondrial translation"/>
    <property type="evidence" value="ECO:0007669"/>
    <property type="project" value="TreeGrafter"/>
</dbReference>
<dbReference type="PANTHER" id="PTHR11659">
    <property type="entry name" value="GLUTAMYL-TRNA GLN AMIDOTRANSFERASE SUBUNIT B MITOCHONDRIAL AND PROKARYOTIC PET112-RELATED"/>
    <property type="match status" value="1"/>
</dbReference>
<dbReference type="GO" id="GO:0005524">
    <property type="term" value="F:ATP binding"/>
    <property type="evidence" value="ECO:0007669"/>
    <property type="project" value="UniProtKB-KW"/>
</dbReference>